<evidence type="ECO:0000313" key="3">
    <source>
        <dbReference type="EMBL" id="MFO3664855.1"/>
    </source>
</evidence>
<dbReference type="Pfam" id="PF13529">
    <property type="entry name" value="Peptidase_C39_2"/>
    <property type="match status" value="1"/>
</dbReference>
<gene>
    <name evidence="3" type="ORF">ACCQ41_01085</name>
</gene>
<dbReference type="EMBL" id="JBGMEI010000001">
    <property type="protein sequence ID" value="MFO3664855.1"/>
    <property type="molecule type" value="Genomic_DNA"/>
</dbReference>
<organism evidence="3 4">
    <name type="scientific">Anaerococcus martiniensis</name>
    <dbReference type="NCBI Taxonomy" id="3115615"/>
    <lineage>
        <taxon>Bacteria</taxon>
        <taxon>Bacillati</taxon>
        <taxon>Bacillota</taxon>
        <taxon>Tissierellia</taxon>
        <taxon>Tissierellales</taxon>
        <taxon>Peptoniphilaceae</taxon>
        <taxon>Anaerococcus</taxon>
    </lineage>
</organism>
<dbReference type="PROSITE" id="PS51257">
    <property type="entry name" value="PROKAR_LIPOPROTEIN"/>
    <property type="match status" value="1"/>
</dbReference>
<dbReference type="InterPro" id="IPR039564">
    <property type="entry name" value="Peptidase_C39-like"/>
</dbReference>
<dbReference type="Proteomes" id="UP001637996">
    <property type="component" value="Unassembled WGS sequence"/>
</dbReference>
<evidence type="ECO:0000259" key="2">
    <source>
        <dbReference type="Pfam" id="PF13529"/>
    </source>
</evidence>
<feature type="domain" description="Peptidase C39-like" evidence="2">
    <location>
        <begin position="150"/>
        <end position="278"/>
    </location>
</feature>
<feature type="signal peptide" evidence="1">
    <location>
        <begin position="1"/>
        <end position="22"/>
    </location>
</feature>
<evidence type="ECO:0000256" key="1">
    <source>
        <dbReference type="SAM" id="SignalP"/>
    </source>
</evidence>
<reference evidence="3 4" key="1">
    <citation type="journal article" date="2025" name="Anaerobe">
        <title>Description of Anaerococcus kampingiae sp. nov., Anaerococcus groningensis sp. nov., Anaerococcus martiniensis sp. nov., and Anaerococcus cruorum sp. nov., isolated from human clinical specimens.</title>
        <authorList>
            <person name="Boiten K.E."/>
            <person name="Meijer J."/>
            <person name="van Wezel E.M."/>
            <person name="Veloo A.C.M."/>
        </authorList>
    </citation>
    <scope>NUCLEOTIDE SEQUENCE [LARGE SCALE GENOMIC DNA]</scope>
    <source>
        <strain evidence="3 4">ENR0831</strain>
    </source>
</reference>
<protein>
    <submittedName>
        <fullName evidence="3">C39 family peptidase</fullName>
    </submittedName>
</protein>
<sequence>MKKQLFLVPVLLISLSSCTSSFGNKNEGLIDQENMNIVSEINELAIDTFLKNSNKSLSDVVIENENKIDQNFTPKEKSDVKEDIIKNLEKYIDQDPKAHWVYDNFFNITNVEAYLTGNDPDTVEFVYNMNHNITDFPKTPGESIELGRKTPYYLQWDNRWAYDELGQRNIGISGCGPTSTSMVLSRIKNDPTITPDKISKDAKNYMTNEGISWNFFKDEAEKYKLNTKEINLNEKEMIEALKKGPIIVSVNRGYFTLFGHIFVIDSYKDGKFIVNDPNSIKNTMRPWTFDEISNQIAHMWQIY</sequence>
<proteinExistence type="predicted"/>
<feature type="chain" id="PRO_5045341985" evidence="1">
    <location>
        <begin position="23"/>
        <end position="303"/>
    </location>
</feature>
<accession>A0ABW9M6A6</accession>
<keyword evidence="1" id="KW-0732">Signal</keyword>
<name>A0ABW9M6A6_9FIRM</name>
<comment type="caution">
    <text evidence="3">The sequence shown here is derived from an EMBL/GenBank/DDBJ whole genome shotgun (WGS) entry which is preliminary data.</text>
</comment>
<evidence type="ECO:0000313" key="4">
    <source>
        <dbReference type="Proteomes" id="UP001637996"/>
    </source>
</evidence>
<dbReference type="RefSeq" id="WP_410030617.1">
    <property type="nucleotide sequence ID" value="NZ_JBGMEI010000001.1"/>
</dbReference>
<keyword evidence="4" id="KW-1185">Reference proteome</keyword>
<dbReference type="Gene3D" id="3.90.70.10">
    <property type="entry name" value="Cysteine proteinases"/>
    <property type="match status" value="1"/>
</dbReference>